<dbReference type="Proteomes" id="UP001154282">
    <property type="component" value="Unassembled WGS sequence"/>
</dbReference>
<evidence type="ECO:0000259" key="1">
    <source>
        <dbReference type="Pfam" id="PF13456"/>
    </source>
</evidence>
<comment type="caution">
    <text evidence="2">The sequence shown here is derived from an EMBL/GenBank/DDBJ whole genome shotgun (WGS) entry which is preliminary data.</text>
</comment>
<dbReference type="Pfam" id="PF13456">
    <property type="entry name" value="RVT_3"/>
    <property type="match status" value="1"/>
</dbReference>
<keyword evidence="3" id="KW-1185">Reference proteome</keyword>
<protein>
    <recommendedName>
        <fullName evidence="1">RNase H type-1 domain-containing protein</fullName>
    </recommendedName>
</protein>
<evidence type="ECO:0000313" key="2">
    <source>
        <dbReference type="EMBL" id="CAI0385458.1"/>
    </source>
</evidence>
<dbReference type="InterPro" id="IPR002156">
    <property type="entry name" value="RNaseH_domain"/>
</dbReference>
<dbReference type="AlphaFoldDB" id="A0AAV0HKT3"/>
<reference evidence="2" key="1">
    <citation type="submission" date="2022-08" db="EMBL/GenBank/DDBJ databases">
        <authorList>
            <person name="Gutierrez-Valencia J."/>
        </authorList>
    </citation>
    <scope>NUCLEOTIDE SEQUENCE</scope>
</reference>
<accession>A0AAV0HKT3</accession>
<evidence type="ECO:0000313" key="3">
    <source>
        <dbReference type="Proteomes" id="UP001154282"/>
    </source>
</evidence>
<name>A0AAV0HKT3_9ROSI</name>
<sequence>MAQCLAIGWGIDLAMENGFGSCEVESDCLGVVQKLQKEETTLSKEE</sequence>
<dbReference type="GO" id="GO:0003676">
    <property type="term" value="F:nucleic acid binding"/>
    <property type="evidence" value="ECO:0007669"/>
    <property type="project" value="InterPro"/>
</dbReference>
<feature type="domain" description="RNase H type-1" evidence="1">
    <location>
        <begin position="1"/>
        <end position="42"/>
    </location>
</feature>
<dbReference type="GO" id="GO:0004523">
    <property type="term" value="F:RNA-DNA hybrid ribonuclease activity"/>
    <property type="evidence" value="ECO:0007669"/>
    <property type="project" value="InterPro"/>
</dbReference>
<proteinExistence type="predicted"/>
<organism evidence="2 3">
    <name type="scientific">Linum tenue</name>
    <dbReference type="NCBI Taxonomy" id="586396"/>
    <lineage>
        <taxon>Eukaryota</taxon>
        <taxon>Viridiplantae</taxon>
        <taxon>Streptophyta</taxon>
        <taxon>Embryophyta</taxon>
        <taxon>Tracheophyta</taxon>
        <taxon>Spermatophyta</taxon>
        <taxon>Magnoliopsida</taxon>
        <taxon>eudicotyledons</taxon>
        <taxon>Gunneridae</taxon>
        <taxon>Pentapetalae</taxon>
        <taxon>rosids</taxon>
        <taxon>fabids</taxon>
        <taxon>Malpighiales</taxon>
        <taxon>Linaceae</taxon>
        <taxon>Linum</taxon>
    </lineage>
</organism>
<dbReference type="EMBL" id="CAMGYJ010000002">
    <property type="protein sequence ID" value="CAI0385458.1"/>
    <property type="molecule type" value="Genomic_DNA"/>
</dbReference>
<gene>
    <name evidence="2" type="ORF">LITE_LOCUS4799</name>
</gene>